<gene>
    <name evidence="3" type="ORF">SE17_10955</name>
</gene>
<evidence type="ECO:0000313" key="3">
    <source>
        <dbReference type="EMBL" id="KPV53213.1"/>
    </source>
</evidence>
<dbReference type="InterPro" id="IPR052216">
    <property type="entry name" value="CRISPR_Csm3_endoribonuclease"/>
</dbReference>
<feature type="domain" description="CRISPR type III-associated protein" evidence="2">
    <location>
        <begin position="15"/>
        <end position="190"/>
    </location>
</feature>
<dbReference type="Proteomes" id="UP000050509">
    <property type="component" value="Unassembled WGS sequence"/>
</dbReference>
<dbReference type="AlphaFoldDB" id="A0A0N8PSN4"/>
<comment type="caution">
    <text evidence="3">The sequence shown here is derived from an EMBL/GenBank/DDBJ whole genome shotgun (WGS) entry which is preliminary data.</text>
</comment>
<evidence type="ECO:0000256" key="1">
    <source>
        <dbReference type="ARBA" id="ARBA00023118"/>
    </source>
</evidence>
<proteinExistence type="predicted"/>
<organism evidence="3 4">
    <name type="scientific">Kouleothrix aurantiaca</name>
    <dbReference type="NCBI Taxonomy" id="186479"/>
    <lineage>
        <taxon>Bacteria</taxon>
        <taxon>Bacillati</taxon>
        <taxon>Chloroflexota</taxon>
        <taxon>Chloroflexia</taxon>
        <taxon>Chloroflexales</taxon>
        <taxon>Roseiflexineae</taxon>
        <taxon>Roseiflexaceae</taxon>
        <taxon>Kouleothrix</taxon>
    </lineage>
</organism>
<reference evidence="3 4" key="1">
    <citation type="submission" date="2015-09" db="EMBL/GenBank/DDBJ databases">
        <title>Draft genome sequence of Kouleothrix aurantiaca JCM 19913.</title>
        <authorList>
            <person name="Hemp J."/>
        </authorList>
    </citation>
    <scope>NUCLEOTIDE SEQUENCE [LARGE SCALE GENOMIC DNA]</scope>
    <source>
        <strain evidence="3 4">COM-B</strain>
    </source>
</reference>
<dbReference type="EMBL" id="LJCR01000313">
    <property type="protein sequence ID" value="KPV53213.1"/>
    <property type="molecule type" value="Genomic_DNA"/>
</dbReference>
<dbReference type="GO" id="GO:0051607">
    <property type="term" value="P:defense response to virus"/>
    <property type="evidence" value="ECO:0007669"/>
    <property type="project" value="UniProtKB-KW"/>
</dbReference>
<keyword evidence="1" id="KW-0051">Antiviral defense</keyword>
<evidence type="ECO:0000313" key="4">
    <source>
        <dbReference type="Proteomes" id="UP000050509"/>
    </source>
</evidence>
<accession>A0A0N8PSN4</accession>
<keyword evidence="4" id="KW-1185">Reference proteome</keyword>
<dbReference type="PANTHER" id="PTHR35579">
    <property type="entry name" value="CRISPR SYSTEM CMS ENDORIBONUCLEASE CSM3"/>
    <property type="match status" value="1"/>
</dbReference>
<name>A0A0N8PSN4_9CHLR</name>
<evidence type="ECO:0000259" key="2">
    <source>
        <dbReference type="Pfam" id="PF03787"/>
    </source>
</evidence>
<dbReference type="InterPro" id="IPR005537">
    <property type="entry name" value="RAMP_III_fam"/>
</dbReference>
<dbReference type="Pfam" id="PF03787">
    <property type="entry name" value="RAMPs"/>
    <property type="match status" value="1"/>
</dbReference>
<protein>
    <recommendedName>
        <fullName evidence="2">CRISPR type III-associated protein domain-containing protein</fullName>
    </recommendedName>
</protein>
<dbReference type="PANTHER" id="PTHR35579:SF3">
    <property type="entry name" value="CRISPR SYSTEM CMS ENDORIBONUCLEASE CSM3"/>
    <property type="match status" value="1"/>
</dbReference>
<sequence length="223" mass="24132">MIPLVIDLKVTFDSALSVGAGGSAGTIADKSIVRDGWGRPLIPGSQLKGKLRWAVEQLLRAMGEDIPSPFDETIEKPTIVRDLFGSPDLRSPLYFADLPAIVVEASQAHGMRQELSQIRPSVSINRRRGVAEDARLLFQETALEGMQFAHERAITGNLPDENAKQYAALLWAALKFTDRWGGAKSRGLGWGNIEVMLTLGGEQLAEAKLADALRAVLTQGGSQ</sequence>